<name>A0A166E0P0_9AGAM</name>
<gene>
    <name evidence="1" type="ORF">FIBSPDRAFT_867357</name>
</gene>
<accession>A0A166E0P0</accession>
<reference evidence="1 2" key="1">
    <citation type="journal article" date="2016" name="Mol. Biol. Evol.">
        <title>Comparative Genomics of Early-Diverging Mushroom-Forming Fungi Provides Insights into the Origins of Lignocellulose Decay Capabilities.</title>
        <authorList>
            <person name="Nagy L.G."/>
            <person name="Riley R."/>
            <person name="Tritt A."/>
            <person name="Adam C."/>
            <person name="Daum C."/>
            <person name="Floudas D."/>
            <person name="Sun H."/>
            <person name="Yadav J.S."/>
            <person name="Pangilinan J."/>
            <person name="Larsson K.H."/>
            <person name="Matsuura K."/>
            <person name="Barry K."/>
            <person name="Labutti K."/>
            <person name="Kuo R."/>
            <person name="Ohm R.A."/>
            <person name="Bhattacharya S.S."/>
            <person name="Shirouzu T."/>
            <person name="Yoshinaga Y."/>
            <person name="Martin F.M."/>
            <person name="Grigoriev I.V."/>
            <person name="Hibbett D.S."/>
        </authorList>
    </citation>
    <scope>NUCLEOTIDE SEQUENCE [LARGE SCALE GENOMIC DNA]</scope>
    <source>
        <strain evidence="1 2">CBS 109695</strain>
    </source>
</reference>
<sequence length="96" mass="10662">METNTTSDNDGLNSIGERRGLLRRLGRVQSAAPGTCSRGSRRSQLLAERLPAKVGFEMKSDEKSVIIRDPGATCKLIFRSQLVPRLSKNLHLRVSR</sequence>
<dbReference type="Proteomes" id="UP000076532">
    <property type="component" value="Unassembled WGS sequence"/>
</dbReference>
<proteinExistence type="predicted"/>
<dbReference type="AlphaFoldDB" id="A0A166E0P0"/>
<organism evidence="1 2">
    <name type="scientific">Athelia psychrophila</name>
    <dbReference type="NCBI Taxonomy" id="1759441"/>
    <lineage>
        <taxon>Eukaryota</taxon>
        <taxon>Fungi</taxon>
        <taxon>Dikarya</taxon>
        <taxon>Basidiomycota</taxon>
        <taxon>Agaricomycotina</taxon>
        <taxon>Agaricomycetes</taxon>
        <taxon>Agaricomycetidae</taxon>
        <taxon>Atheliales</taxon>
        <taxon>Atheliaceae</taxon>
        <taxon>Athelia</taxon>
    </lineage>
</organism>
<evidence type="ECO:0000313" key="1">
    <source>
        <dbReference type="EMBL" id="KZP15269.1"/>
    </source>
</evidence>
<dbReference type="EMBL" id="KV417606">
    <property type="protein sequence ID" value="KZP15269.1"/>
    <property type="molecule type" value="Genomic_DNA"/>
</dbReference>
<keyword evidence="2" id="KW-1185">Reference proteome</keyword>
<evidence type="ECO:0000313" key="2">
    <source>
        <dbReference type="Proteomes" id="UP000076532"/>
    </source>
</evidence>
<protein>
    <submittedName>
        <fullName evidence="1">Uncharacterized protein</fullName>
    </submittedName>
</protein>